<feature type="domain" description="CFEM" evidence="7">
    <location>
        <begin position="117"/>
        <end position="175"/>
    </location>
</feature>
<evidence type="ECO:0000256" key="2">
    <source>
        <dbReference type="ARBA" id="ARBA00022525"/>
    </source>
</evidence>
<dbReference type="InterPro" id="IPR008427">
    <property type="entry name" value="Extracellular_membr_CFEM_dom"/>
</dbReference>
<evidence type="ECO:0000256" key="1">
    <source>
        <dbReference type="ARBA" id="ARBA00004613"/>
    </source>
</evidence>
<sequence>MLLVDRKPTFSCLLFLIIAVSTIVSASDTSTSQPGAAQLSAVPPGAADPAGSGDIPDMGGSISSPAGGSDAKTILAGSSHMMGSTDDSTDDDGAGSSDGQKQVGGGQGGHSGGHNGHCVTACATKSTQGAGCGSDLSQPECFCKSQNFIQQTFSCINATCPQQYHGAAGVVTSLCGVSGASDLQIPGYQGSSNLENMPTINDDGNKNATNSTGDGTPLKPNSTTGTSGATSTLSVPVSAQTPISGVLPPGTGTSSSSTGSNGNTGTNKSSSGVSSREKAGVVAVFTVAAMVASAGMWTLF</sequence>
<keyword evidence="2" id="KW-0964">Secreted</keyword>
<evidence type="ECO:0000256" key="5">
    <source>
        <dbReference type="SAM" id="MobiDB-lite"/>
    </source>
</evidence>
<feature type="signal peptide" evidence="6">
    <location>
        <begin position="1"/>
        <end position="26"/>
    </location>
</feature>
<dbReference type="AlphaFoldDB" id="A0A077R6V8"/>
<feature type="region of interest" description="Disordered" evidence="5">
    <location>
        <begin position="28"/>
        <end position="110"/>
    </location>
</feature>
<dbReference type="EMBL" id="HG529631">
    <property type="protein sequence ID" value="CDI54871.1"/>
    <property type="molecule type" value="Genomic_DNA"/>
</dbReference>
<comment type="subcellular location">
    <subcellularLocation>
        <location evidence="1">Secreted</location>
    </subcellularLocation>
</comment>
<reference evidence="8" key="1">
    <citation type="journal article" date="2014" name="Genome Biol. Evol.">
        <title>Gene Loss Rather Than Gene Gain Is Associated with a Host Jump from Monocots to Dicots in the Smut Fungus Melanopsichium pennsylvanicum.</title>
        <authorList>
            <person name="Sharma R."/>
            <person name="Mishra B."/>
            <person name="Runge F."/>
            <person name="Thines M."/>
        </authorList>
    </citation>
    <scope>NUCLEOTIDE SEQUENCE</scope>
    <source>
        <strain evidence="8">4</strain>
    </source>
</reference>
<evidence type="ECO:0000256" key="6">
    <source>
        <dbReference type="SAM" id="SignalP"/>
    </source>
</evidence>
<feature type="compositionally biased region" description="Low complexity" evidence="5">
    <location>
        <begin position="77"/>
        <end position="86"/>
    </location>
</feature>
<feature type="compositionally biased region" description="Low complexity" evidence="5">
    <location>
        <begin position="250"/>
        <end position="277"/>
    </location>
</feature>
<protein>
    <recommendedName>
        <fullName evidence="7">CFEM domain-containing protein</fullName>
    </recommendedName>
</protein>
<evidence type="ECO:0000256" key="4">
    <source>
        <dbReference type="ARBA" id="ARBA00023157"/>
    </source>
</evidence>
<feature type="chain" id="PRO_5001723046" description="CFEM domain-containing protein" evidence="6">
    <location>
        <begin position="27"/>
        <end position="300"/>
    </location>
</feature>
<feature type="compositionally biased region" description="Polar residues" evidence="5">
    <location>
        <begin position="189"/>
        <end position="199"/>
    </location>
</feature>
<evidence type="ECO:0000259" key="7">
    <source>
        <dbReference type="Pfam" id="PF05730"/>
    </source>
</evidence>
<organism evidence="8">
    <name type="scientific">Melanopsichium pennsylvanicum 4</name>
    <dbReference type="NCBI Taxonomy" id="1398559"/>
    <lineage>
        <taxon>Eukaryota</taxon>
        <taxon>Fungi</taxon>
        <taxon>Dikarya</taxon>
        <taxon>Basidiomycota</taxon>
        <taxon>Ustilaginomycotina</taxon>
        <taxon>Ustilaginomycetes</taxon>
        <taxon>Ustilaginales</taxon>
        <taxon>Ustilaginaceae</taxon>
        <taxon>Melanopsichium</taxon>
    </lineage>
</organism>
<keyword evidence="4" id="KW-1015">Disulfide bond</keyword>
<dbReference type="GO" id="GO:0005576">
    <property type="term" value="C:extracellular region"/>
    <property type="evidence" value="ECO:0007669"/>
    <property type="project" value="UniProtKB-SubCell"/>
</dbReference>
<keyword evidence="3 6" id="KW-0732">Signal</keyword>
<feature type="compositionally biased region" description="Low complexity" evidence="5">
    <location>
        <begin position="222"/>
        <end position="234"/>
    </location>
</feature>
<evidence type="ECO:0000313" key="8">
    <source>
        <dbReference type="EMBL" id="CDI54871.1"/>
    </source>
</evidence>
<proteinExistence type="predicted"/>
<feature type="region of interest" description="Disordered" evidence="5">
    <location>
        <begin position="188"/>
        <end position="277"/>
    </location>
</feature>
<evidence type="ECO:0000256" key="3">
    <source>
        <dbReference type="ARBA" id="ARBA00022729"/>
    </source>
</evidence>
<accession>A0A077R6V8</accession>
<dbReference type="Pfam" id="PF05730">
    <property type="entry name" value="CFEM"/>
    <property type="match status" value="1"/>
</dbReference>
<name>A0A077R6V8_9BASI</name>